<gene>
    <name evidence="2" type="ORF">BLNAU_24651</name>
</gene>
<feature type="region of interest" description="Disordered" evidence="1">
    <location>
        <begin position="17"/>
        <end position="36"/>
    </location>
</feature>
<evidence type="ECO:0000313" key="3">
    <source>
        <dbReference type="Proteomes" id="UP001281761"/>
    </source>
</evidence>
<evidence type="ECO:0000256" key="1">
    <source>
        <dbReference type="SAM" id="MobiDB-lite"/>
    </source>
</evidence>
<dbReference type="Proteomes" id="UP001281761">
    <property type="component" value="Unassembled WGS sequence"/>
</dbReference>
<protein>
    <submittedName>
        <fullName evidence="2">Uncharacterized protein</fullName>
    </submittedName>
</protein>
<evidence type="ECO:0000313" key="2">
    <source>
        <dbReference type="EMBL" id="KAK2940429.1"/>
    </source>
</evidence>
<organism evidence="2 3">
    <name type="scientific">Blattamonas nauphoetae</name>
    <dbReference type="NCBI Taxonomy" id="2049346"/>
    <lineage>
        <taxon>Eukaryota</taxon>
        <taxon>Metamonada</taxon>
        <taxon>Preaxostyla</taxon>
        <taxon>Oxymonadida</taxon>
        <taxon>Blattamonas</taxon>
    </lineage>
</organism>
<comment type="caution">
    <text evidence="2">The sequence shown here is derived from an EMBL/GenBank/DDBJ whole genome shotgun (WGS) entry which is preliminary data.</text>
</comment>
<sequence length="106" mass="11728">MTRPESFKIPYKLVADIDAPKQPQADSQGGSPKPPTIDLPVACTISDLYEALLHSILPTNQLPFNLLTLDSTKQVNLKKAVKTRHKLSALQNGKTWLVTLDLNTTY</sequence>
<reference evidence="2 3" key="1">
    <citation type="journal article" date="2022" name="bioRxiv">
        <title>Genomics of Preaxostyla Flagellates Illuminates Evolutionary Transitions and the Path Towards Mitochondrial Loss.</title>
        <authorList>
            <person name="Novak L.V.F."/>
            <person name="Treitli S.C."/>
            <person name="Pyrih J."/>
            <person name="Halakuc P."/>
            <person name="Pipaliya S.V."/>
            <person name="Vacek V."/>
            <person name="Brzon O."/>
            <person name="Soukal P."/>
            <person name="Eme L."/>
            <person name="Dacks J.B."/>
            <person name="Karnkowska A."/>
            <person name="Elias M."/>
            <person name="Hampl V."/>
        </authorList>
    </citation>
    <scope>NUCLEOTIDE SEQUENCE [LARGE SCALE GENOMIC DNA]</scope>
    <source>
        <strain evidence="2">NAU3</strain>
        <tissue evidence="2">Gut</tissue>
    </source>
</reference>
<accession>A0ABQ9WLT8</accession>
<dbReference type="EMBL" id="JARBJD010000674">
    <property type="protein sequence ID" value="KAK2940429.1"/>
    <property type="molecule type" value="Genomic_DNA"/>
</dbReference>
<keyword evidence="3" id="KW-1185">Reference proteome</keyword>
<name>A0ABQ9WLT8_9EUKA</name>
<proteinExistence type="predicted"/>